<accession>A0AAW1VUJ7</accession>
<gene>
    <name evidence="1" type="ORF">M0R45_035929</name>
</gene>
<name>A0AAW1VUJ7_RUBAR</name>
<keyword evidence="2" id="KW-1185">Reference proteome</keyword>
<reference evidence="1 2" key="1">
    <citation type="journal article" date="2023" name="G3 (Bethesda)">
        <title>A chromosome-length genome assembly and annotation of blackberry (Rubus argutus, cv. 'Hillquist').</title>
        <authorList>
            <person name="Bruna T."/>
            <person name="Aryal R."/>
            <person name="Dudchenko O."/>
            <person name="Sargent D.J."/>
            <person name="Mead D."/>
            <person name="Buti M."/>
            <person name="Cavallini A."/>
            <person name="Hytonen T."/>
            <person name="Andres J."/>
            <person name="Pham M."/>
            <person name="Weisz D."/>
            <person name="Mascagni F."/>
            <person name="Usai G."/>
            <person name="Natali L."/>
            <person name="Bassil N."/>
            <person name="Fernandez G.E."/>
            <person name="Lomsadze A."/>
            <person name="Armour M."/>
            <person name="Olukolu B."/>
            <person name="Poorten T."/>
            <person name="Britton C."/>
            <person name="Davik J."/>
            <person name="Ashrafi H."/>
            <person name="Aiden E.L."/>
            <person name="Borodovsky M."/>
            <person name="Worthington M."/>
        </authorList>
    </citation>
    <scope>NUCLEOTIDE SEQUENCE [LARGE SCALE GENOMIC DNA]</scope>
    <source>
        <strain evidence="1">PI 553951</strain>
    </source>
</reference>
<proteinExistence type="predicted"/>
<sequence length="73" mass="8122">MKSSTSFPPSSSINPLEIWSLCAGPRVGTEWEREFEGQGEMVVEGFGKRVLWVWGFGDEGDEPGHSFQFTSIP</sequence>
<dbReference type="EMBL" id="JBEDUW010000007">
    <property type="protein sequence ID" value="KAK9912054.1"/>
    <property type="molecule type" value="Genomic_DNA"/>
</dbReference>
<dbReference type="AlphaFoldDB" id="A0AAW1VUJ7"/>
<organism evidence="1 2">
    <name type="scientific">Rubus argutus</name>
    <name type="common">Southern blackberry</name>
    <dbReference type="NCBI Taxonomy" id="59490"/>
    <lineage>
        <taxon>Eukaryota</taxon>
        <taxon>Viridiplantae</taxon>
        <taxon>Streptophyta</taxon>
        <taxon>Embryophyta</taxon>
        <taxon>Tracheophyta</taxon>
        <taxon>Spermatophyta</taxon>
        <taxon>Magnoliopsida</taxon>
        <taxon>eudicotyledons</taxon>
        <taxon>Gunneridae</taxon>
        <taxon>Pentapetalae</taxon>
        <taxon>rosids</taxon>
        <taxon>fabids</taxon>
        <taxon>Rosales</taxon>
        <taxon>Rosaceae</taxon>
        <taxon>Rosoideae</taxon>
        <taxon>Rosoideae incertae sedis</taxon>
        <taxon>Rubus</taxon>
    </lineage>
</organism>
<evidence type="ECO:0000313" key="2">
    <source>
        <dbReference type="Proteomes" id="UP001457282"/>
    </source>
</evidence>
<protein>
    <submittedName>
        <fullName evidence="1">Uncharacterized protein</fullName>
    </submittedName>
</protein>
<comment type="caution">
    <text evidence="1">The sequence shown here is derived from an EMBL/GenBank/DDBJ whole genome shotgun (WGS) entry which is preliminary data.</text>
</comment>
<dbReference type="Proteomes" id="UP001457282">
    <property type="component" value="Unassembled WGS sequence"/>
</dbReference>
<evidence type="ECO:0000313" key="1">
    <source>
        <dbReference type="EMBL" id="KAK9912054.1"/>
    </source>
</evidence>